<reference evidence="2" key="1">
    <citation type="journal article" date="2019" name="Int. J. Syst. Evol. Microbiol.">
        <title>The Global Catalogue of Microorganisms (GCM) 10K type strain sequencing project: providing services to taxonomists for standard genome sequencing and annotation.</title>
        <authorList>
            <consortium name="The Broad Institute Genomics Platform"/>
            <consortium name="The Broad Institute Genome Sequencing Center for Infectious Disease"/>
            <person name="Wu L."/>
            <person name="Ma J."/>
        </authorList>
    </citation>
    <scope>NUCLEOTIDE SEQUENCE [LARGE SCALE GENOMIC DNA]</scope>
    <source>
        <strain evidence="2">JCM 17316</strain>
    </source>
</reference>
<proteinExistence type="predicted"/>
<name>A0ABP7YTL1_9ACTN</name>
<gene>
    <name evidence="1" type="ORF">GCM10022416_28800</name>
</gene>
<dbReference type="EMBL" id="BAABDO010000035">
    <property type="protein sequence ID" value="GAA4141080.1"/>
    <property type="molecule type" value="Genomic_DNA"/>
</dbReference>
<sequence>MFALQLAQGSAYARGCPATGGVWWRAGGMRVPAGRVVVKQVLAALRVQWTGRRCGAVVVTRVPR</sequence>
<keyword evidence="2" id="KW-1185">Reference proteome</keyword>
<protein>
    <submittedName>
        <fullName evidence="1">Uncharacterized protein</fullName>
    </submittedName>
</protein>
<accession>A0ABP7YTL1</accession>
<dbReference type="Proteomes" id="UP001500266">
    <property type="component" value="Unassembled WGS sequence"/>
</dbReference>
<evidence type="ECO:0000313" key="2">
    <source>
        <dbReference type="Proteomes" id="UP001500266"/>
    </source>
</evidence>
<comment type="caution">
    <text evidence="1">The sequence shown here is derived from an EMBL/GenBank/DDBJ whole genome shotgun (WGS) entry which is preliminary data.</text>
</comment>
<organism evidence="1 2">
    <name type="scientific">Actinomadura keratinilytica</name>
    <dbReference type="NCBI Taxonomy" id="547461"/>
    <lineage>
        <taxon>Bacteria</taxon>
        <taxon>Bacillati</taxon>
        <taxon>Actinomycetota</taxon>
        <taxon>Actinomycetes</taxon>
        <taxon>Streptosporangiales</taxon>
        <taxon>Thermomonosporaceae</taxon>
        <taxon>Actinomadura</taxon>
    </lineage>
</organism>
<evidence type="ECO:0000313" key="1">
    <source>
        <dbReference type="EMBL" id="GAA4141080.1"/>
    </source>
</evidence>